<dbReference type="InterPro" id="IPR007409">
    <property type="entry name" value="Restrct_endonuc_type1_HsdR_N"/>
</dbReference>
<name>A0ABT2WFX8_9BACI</name>
<reference evidence="2 3" key="1">
    <citation type="submission" date="2022-10" db="EMBL/GenBank/DDBJ databases">
        <title>Description of Fervidibacillus gen. nov. in the family Fervidibacillaceae fam. nov. with two species, Fervidibacillus albus sp. nov., and Fervidibacillus halotolerans sp. nov., isolated from tidal flat sediments.</title>
        <authorList>
            <person name="Kwon K.K."/>
            <person name="Yang S.-H."/>
        </authorList>
    </citation>
    <scope>NUCLEOTIDE SEQUENCE [LARGE SCALE GENOMIC DNA]</scope>
    <source>
        <strain evidence="2 3">DSM 23332</strain>
    </source>
</reference>
<dbReference type="Pfam" id="PF04313">
    <property type="entry name" value="HSDR_N"/>
    <property type="match status" value="1"/>
</dbReference>
<proteinExistence type="predicted"/>
<dbReference type="RefSeq" id="WP_263061662.1">
    <property type="nucleotide sequence ID" value="NZ_JAOUSE010000025.1"/>
</dbReference>
<keyword evidence="3" id="KW-1185">Reference proteome</keyword>
<gene>
    <name evidence="2" type="ORF">OEV82_09005</name>
</gene>
<sequence>MEKFIEQVKTLSSRIEKIKDTITTEEATKTAIILPFFQTLGYDIFNPEEFIPEFTADVGIKKGEKVDFAIMNENEPVILIEAKSLNENLQKYDSQLFRYFGTTKAKFAILTNGIKYRFYTDLEEKNKMDSSPFFEFDLLDIKESSLTELAKFRKNSFDLENIFTTASELKYLNKLKNFLNEQWDNPSEEYVRFLVSQVYDGIKTKNKIEEFEPIIKKAFKQFINELVNNKLNAALKNTNIEEDRSSQEEVAATIEEQMEVNQEPEIVTTEEELEGYVTIKLLLKDTVDQERVFYRDNKSYFNILLDDSIRKWICRLGFNTSNKYIKFNDDDRTTFKIENVSDIVKYKDKIIEVTKRFI</sequence>
<dbReference type="Proteomes" id="UP001208656">
    <property type="component" value="Unassembled WGS sequence"/>
</dbReference>
<evidence type="ECO:0000259" key="1">
    <source>
        <dbReference type="Pfam" id="PF04313"/>
    </source>
</evidence>
<feature type="domain" description="Restriction endonuclease type I HsdR N-terminal" evidence="1">
    <location>
        <begin position="23"/>
        <end position="127"/>
    </location>
</feature>
<comment type="caution">
    <text evidence="2">The sequence shown here is derived from an EMBL/GenBank/DDBJ whole genome shotgun (WGS) entry which is preliminary data.</text>
</comment>
<organism evidence="2 3">
    <name type="scientific">Pallidibacillus thermolactis</name>
    <dbReference type="NCBI Taxonomy" id="251051"/>
    <lineage>
        <taxon>Bacteria</taxon>
        <taxon>Bacillati</taxon>
        <taxon>Bacillota</taxon>
        <taxon>Bacilli</taxon>
        <taxon>Bacillales</taxon>
        <taxon>Bacillaceae</taxon>
        <taxon>Pallidibacillus</taxon>
    </lineage>
</organism>
<dbReference type="InterPro" id="IPR017035">
    <property type="entry name" value="UCP035009_HsdR_All3000-type"/>
</dbReference>
<accession>A0ABT2WFX8</accession>
<dbReference type="EMBL" id="JAOUSE010000025">
    <property type="protein sequence ID" value="MCU9594593.1"/>
    <property type="molecule type" value="Genomic_DNA"/>
</dbReference>
<protein>
    <submittedName>
        <fullName evidence="2">Type I restriction enzyme HsdR N-terminal domain-containing protein</fullName>
    </submittedName>
</protein>
<evidence type="ECO:0000313" key="3">
    <source>
        <dbReference type="Proteomes" id="UP001208656"/>
    </source>
</evidence>
<dbReference type="PIRSF" id="PIRSF035009">
    <property type="entry name" value="UCP035009_HSDR_N"/>
    <property type="match status" value="1"/>
</dbReference>
<dbReference type="Gene3D" id="3.90.1570.30">
    <property type="match status" value="1"/>
</dbReference>
<evidence type="ECO:0000313" key="2">
    <source>
        <dbReference type="EMBL" id="MCU9594593.1"/>
    </source>
</evidence>